<reference evidence="4 6" key="2">
    <citation type="submission" date="2020-10" db="EMBL/GenBank/DDBJ databases">
        <title>Janibacter indicus TT2 genome sequence.</title>
        <authorList>
            <person name="Lee K."/>
            <person name="Ganzorig M."/>
        </authorList>
    </citation>
    <scope>NUCLEOTIDE SEQUENCE [LARGE SCALE GENOMIC DNA]</scope>
    <source>
        <strain evidence="4 6">TT2</strain>
    </source>
</reference>
<keyword evidence="5" id="KW-1185">Reference proteome</keyword>
<evidence type="ECO:0000256" key="2">
    <source>
        <dbReference type="SAM" id="Phobius"/>
    </source>
</evidence>
<evidence type="ECO:0000256" key="1">
    <source>
        <dbReference type="SAM" id="MobiDB-lite"/>
    </source>
</evidence>
<dbReference type="KEGG" id="jte:ASJ30_08590"/>
<evidence type="ECO:0000313" key="3">
    <source>
        <dbReference type="EMBL" id="APH01584.1"/>
    </source>
</evidence>
<feature type="transmembrane region" description="Helical" evidence="2">
    <location>
        <begin position="77"/>
        <end position="99"/>
    </location>
</feature>
<reference evidence="3 5" key="1">
    <citation type="submission" date="2015-11" db="EMBL/GenBank/DDBJ databases">
        <authorList>
            <person name="Zhang Y."/>
            <person name="Guo Z."/>
        </authorList>
    </citation>
    <scope>NUCLEOTIDE SEQUENCE [LARGE SCALE GENOMIC DNA]</scope>
    <source>
        <strain evidence="3 5">YFY001</strain>
    </source>
</reference>
<evidence type="ECO:0000313" key="4">
    <source>
        <dbReference type="EMBL" id="QOK21495.1"/>
    </source>
</evidence>
<keyword evidence="2" id="KW-0812">Transmembrane</keyword>
<dbReference type="Proteomes" id="UP000182938">
    <property type="component" value="Chromosome"/>
</dbReference>
<keyword evidence="2" id="KW-0472">Membrane</keyword>
<dbReference type="EMBL" id="CP062789">
    <property type="protein sequence ID" value="QOK21495.1"/>
    <property type="molecule type" value="Genomic_DNA"/>
</dbReference>
<evidence type="ECO:0000313" key="5">
    <source>
        <dbReference type="Proteomes" id="UP000182938"/>
    </source>
</evidence>
<evidence type="ECO:0000313" key="6">
    <source>
        <dbReference type="Proteomes" id="UP000593998"/>
    </source>
</evidence>
<dbReference type="EMBL" id="CP013290">
    <property type="protein sequence ID" value="APH01584.1"/>
    <property type="molecule type" value="Genomic_DNA"/>
</dbReference>
<dbReference type="Pfam" id="PF09534">
    <property type="entry name" value="Trp_oprn_chp"/>
    <property type="match status" value="1"/>
</dbReference>
<dbReference type="RefSeq" id="WP_072624735.1">
    <property type="nucleotide sequence ID" value="NZ_CP013290.1"/>
</dbReference>
<gene>
    <name evidence="3" type="ORF">ASJ30_08590</name>
    <name evidence="4" type="ORF">IGS73_09960</name>
</gene>
<dbReference type="Proteomes" id="UP000593998">
    <property type="component" value="Chromosome"/>
</dbReference>
<name>A0A1L3MH58_9MICO</name>
<keyword evidence="2" id="KW-1133">Transmembrane helix</keyword>
<accession>A0A1L3MH58</accession>
<feature type="transmembrane region" description="Helical" evidence="2">
    <location>
        <begin position="127"/>
        <end position="149"/>
    </location>
</feature>
<organism evidence="3 5">
    <name type="scientific">Janibacter indicus</name>
    <dbReference type="NCBI Taxonomy" id="857417"/>
    <lineage>
        <taxon>Bacteria</taxon>
        <taxon>Bacillati</taxon>
        <taxon>Actinomycetota</taxon>
        <taxon>Actinomycetes</taxon>
        <taxon>Micrococcales</taxon>
        <taxon>Intrasporangiaceae</taxon>
        <taxon>Janibacter</taxon>
    </lineage>
</organism>
<dbReference type="InterPro" id="IPR019051">
    <property type="entry name" value="Trp_biosyn_TM_oprn/chp"/>
</dbReference>
<feature type="compositionally biased region" description="Basic and acidic residues" evidence="1">
    <location>
        <begin position="176"/>
        <end position="189"/>
    </location>
</feature>
<proteinExistence type="predicted"/>
<sequence>MSLLTRKPVVVLLAVAGGIVLLAAGRADWITGTVDGVAGPVRSSAVGTEAAPGLAGLALVAMAASIAATTSGRIARWICLAVLGLVSAGVIALSLRAVLDAPAVLGSVAATHSGGTGALEAEGSATAWPWVAVVAAVLLAVSCVGGIVGGRRWGGLGRKYERPGTDPDSGQVSGARGERVGSDWDRVTLGDDPSVD</sequence>
<feature type="region of interest" description="Disordered" evidence="1">
    <location>
        <begin position="158"/>
        <end position="196"/>
    </location>
</feature>
<protein>
    <submittedName>
        <fullName evidence="4">Trp biosynthesis-associated membrane protein</fullName>
    </submittedName>
</protein>
<dbReference type="AlphaFoldDB" id="A0A1L3MH58"/>
<feature type="transmembrane region" description="Helical" evidence="2">
    <location>
        <begin position="51"/>
        <end position="70"/>
    </location>
</feature>